<dbReference type="PROSITE" id="PS00113">
    <property type="entry name" value="ADENYLATE_KINASE"/>
    <property type="match status" value="1"/>
</dbReference>
<dbReference type="CDD" id="cd01428">
    <property type="entry name" value="ADK"/>
    <property type="match status" value="1"/>
</dbReference>
<comment type="similarity">
    <text evidence="8">Belongs to the adenylate kinase family. AK3 subfamily.</text>
</comment>
<dbReference type="InterPro" id="IPR007862">
    <property type="entry name" value="Adenylate_kinase_lid-dom"/>
</dbReference>
<dbReference type="OMA" id="IVKDEYC"/>
<dbReference type="HAMAP" id="MF_00235">
    <property type="entry name" value="Adenylate_kinase_Adk"/>
    <property type="match status" value="1"/>
</dbReference>
<dbReference type="InterPro" id="IPR027417">
    <property type="entry name" value="P-loop_NTPase"/>
</dbReference>
<evidence type="ECO:0000256" key="9">
    <source>
        <dbReference type="SAM" id="MobiDB-lite"/>
    </source>
</evidence>
<feature type="binding site" evidence="8">
    <location>
        <position position="256"/>
    </location>
    <ligand>
        <name>AMP</name>
        <dbReference type="ChEBI" id="CHEBI:456215"/>
    </ligand>
</feature>
<dbReference type="EC" id="2.7.4.10" evidence="8"/>
<feature type="region of interest" description="LID" evidence="8">
    <location>
        <begin position="211"/>
        <end position="248"/>
    </location>
</feature>
<dbReference type="GO" id="GO:0005524">
    <property type="term" value="F:ATP binding"/>
    <property type="evidence" value="ECO:0007669"/>
    <property type="project" value="InterPro"/>
</dbReference>
<feature type="region of interest" description="Disordered" evidence="9">
    <location>
        <begin position="1"/>
        <end position="32"/>
    </location>
</feature>
<feature type="binding site" evidence="8">
    <location>
        <begin position="101"/>
        <end position="106"/>
    </location>
    <ligand>
        <name>GTP</name>
        <dbReference type="ChEBI" id="CHEBI:37565"/>
    </ligand>
</feature>
<feature type="region of interest" description="Disordered" evidence="9">
    <location>
        <begin position="54"/>
        <end position="79"/>
    </location>
</feature>
<dbReference type="SUPFAM" id="SSF52540">
    <property type="entry name" value="P-loop containing nucleoside triphosphate hydrolases"/>
    <property type="match status" value="1"/>
</dbReference>
<dbReference type="SUPFAM" id="SSF57774">
    <property type="entry name" value="Microbial and mitochondrial ADK, insert 'zinc finger' domain"/>
    <property type="match status" value="1"/>
</dbReference>
<dbReference type="Pfam" id="PF00406">
    <property type="entry name" value="ADK"/>
    <property type="match status" value="1"/>
</dbReference>
<dbReference type="InterPro" id="IPR000850">
    <property type="entry name" value="Adenylat/UMP-CMP_kin"/>
</dbReference>
<dbReference type="GO" id="GO:0046039">
    <property type="term" value="P:GTP metabolic process"/>
    <property type="evidence" value="ECO:0007669"/>
    <property type="project" value="UniProtKB-UniRule"/>
</dbReference>
<dbReference type="FunFam" id="3.40.50.300:FF:000106">
    <property type="entry name" value="Adenylate kinase mitochondrial"/>
    <property type="match status" value="1"/>
</dbReference>
<dbReference type="NCBIfam" id="TIGR01351">
    <property type="entry name" value="adk"/>
    <property type="match status" value="1"/>
</dbReference>
<feature type="binding site" evidence="8">
    <location>
        <begin position="148"/>
        <end position="150"/>
    </location>
    <ligand>
        <name>AMP</name>
        <dbReference type="ChEBI" id="CHEBI:456215"/>
    </ligand>
</feature>
<comment type="subunit">
    <text evidence="8">Monomer.</text>
</comment>
<comment type="subcellular location">
    <subcellularLocation>
        <location evidence="1 8">Mitochondrion matrix</location>
    </subcellularLocation>
</comment>
<feature type="binding site" evidence="8">
    <location>
        <position position="285"/>
    </location>
    <ligand>
        <name>GTP</name>
        <dbReference type="ChEBI" id="CHEBI:37565"/>
    </ligand>
</feature>
<dbReference type="Pfam" id="PF05191">
    <property type="entry name" value="ADK_lid"/>
    <property type="match status" value="1"/>
</dbReference>
<evidence type="ECO:0000313" key="11">
    <source>
        <dbReference type="Ensembl" id="ENSBMSP00010005426.1"/>
    </source>
</evidence>
<dbReference type="Gene3D" id="3.40.50.300">
    <property type="entry name" value="P-loop containing nucleotide triphosphate hydrolases"/>
    <property type="match status" value="1"/>
</dbReference>
<dbReference type="InterPro" id="IPR036193">
    <property type="entry name" value="ADK_active_lid_dom_sf"/>
</dbReference>
<reference evidence="11" key="1">
    <citation type="submission" date="2023-09" db="UniProtKB">
        <authorList>
            <consortium name="Ensembl"/>
        </authorList>
    </citation>
    <scope>IDENTIFICATION</scope>
</reference>
<dbReference type="HAMAP" id="MF_03169">
    <property type="entry name" value="Adenylate_kinase_AK3"/>
    <property type="match status" value="1"/>
</dbReference>
<keyword evidence="5 8" id="KW-0496">Mitochondrion</keyword>
<accession>A0A8C0CH69</accession>
<dbReference type="GO" id="GO:0004017">
    <property type="term" value="F:AMP kinase activity"/>
    <property type="evidence" value="ECO:0007669"/>
    <property type="project" value="InterPro"/>
</dbReference>
<protein>
    <recommendedName>
        <fullName evidence="8">GTP:AMP phosphotransferase AK3, mitochondrial</fullName>
        <ecNumber evidence="8">2.7.4.10</ecNumber>
    </recommendedName>
    <alternativeName>
        <fullName evidence="8">Adenylate kinase 3</fullName>
        <shortName evidence="8">AK 3</shortName>
    </alternativeName>
    <alternativeName>
        <fullName evidence="8">Adenylate kinase 3 alpha-like 1</fullName>
    </alternativeName>
</protein>
<feature type="binding site" evidence="8">
    <location>
        <position position="122"/>
    </location>
    <ligand>
        <name>AMP</name>
        <dbReference type="ChEBI" id="CHEBI:456215"/>
    </ligand>
</feature>
<dbReference type="PRINTS" id="PR00094">
    <property type="entry name" value="ADENYLTKNASE"/>
</dbReference>
<comment type="function">
    <text evidence="8">Involved in maintaining the homeostasis of cellular nucleotides by catalyzing the interconversion of nucleoside phosphates. Has GTP:AMP phosphotransferase and ITP:AMP phosphotransferase activities.</text>
</comment>
<feature type="binding site" evidence="8">
    <location>
        <begin position="175"/>
        <end position="178"/>
    </location>
    <ligand>
        <name>AMP</name>
        <dbReference type="ChEBI" id="CHEBI:456215"/>
    </ligand>
</feature>
<feature type="binding site" evidence="8">
    <location>
        <begin position="221"/>
        <end position="222"/>
    </location>
    <ligand>
        <name>GTP</name>
        <dbReference type="ChEBI" id="CHEBI:37565"/>
    </ligand>
</feature>
<dbReference type="PANTHER" id="PTHR23359">
    <property type="entry name" value="NUCLEOTIDE KINASE"/>
    <property type="match status" value="1"/>
</dbReference>
<dbReference type="GO" id="GO:0046041">
    <property type="term" value="P:ITP metabolic process"/>
    <property type="evidence" value="ECO:0007669"/>
    <property type="project" value="UniProtKB-UniRule"/>
</dbReference>
<evidence type="ECO:0000256" key="8">
    <source>
        <dbReference type="HAMAP-Rule" id="MF_03169"/>
    </source>
</evidence>
<comment type="domain">
    <text evidence="8">Consists of three domains, a large central CORE domain and two small peripheral domains, NMPbind and LID, which undergo movements during catalysis. The LID domain closes over the site of phosphoryl transfer upon GTP binding. Assembling and dissambling the active center during each catalytic cycle provides an effective means to prevent GTP hydrolysis.</text>
</comment>
<feature type="compositionally biased region" description="Low complexity" evidence="9">
    <location>
        <begin position="15"/>
        <end position="32"/>
    </location>
</feature>
<evidence type="ECO:0000256" key="3">
    <source>
        <dbReference type="ARBA" id="ARBA00022741"/>
    </source>
</evidence>
<dbReference type="AlphaFoldDB" id="A0A8C0CH69"/>
<evidence type="ECO:0000256" key="7">
    <source>
        <dbReference type="ARBA" id="ARBA00048191"/>
    </source>
</evidence>
<feature type="binding site" evidence="8">
    <location>
        <position position="127"/>
    </location>
    <ligand>
        <name>AMP</name>
        <dbReference type="ChEBI" id="CHEBI:456215"/>
    </ligand>
</feature>
<keyword evidence="3 8" id="KW-0547">Nucleotide-binding</keyword>
<feature type="binding site" evidence="8">
    <location>
        <position position="212"/>
    </location>
    <ligand>
        <name>GTP</name>
        <dbReference type="ChEBI" id="CHEBI:37565"/>
    </ligand>
</feature>
<dbReference type="Ensembl" id="ENSBMST00010005992.1">
    <property type="protein sequence ID" value="ENSBMSP00010005426.1"/>
    <property type="gene ID" value="ENSBMSG00010004013.1"/>
</dbReference>
<evidence type="ECO:0000259" key="10">
    <source>
        <dbReference type="Pfam" id="PF05191"/>
    </source>
</evidence>
<evidence type="ECO:0000256" key="2">
    <source>
        <dbReference type="ARBA" id="ARBA00022679"/>
    </source>
</evidence>
<sequence>MGRAGPGAAEAGVFPGREGQARQPGGARAGLAGRLSPHFRERLGAEVVAFSQRCQPAGPDPRSGWARSQAEAPLSARPRPLSAAMGASARLVRVAIMGAPGSGKGTVSSRITKHFELKHLSSGDLLRDNMLRGTEIGVLAKTFIDQGKLIPDDVMTRLVLHELKNLTQYSWLLDGFPRTLPQAEALDRAYQIDTVMNLNVPFEVIKQRLTARWIHPGSGRVYNIEFNPPKTMGIDDLTGEPLVQREDDRPETVVKRLKAYEAQTEPVLEYYRKKGVLETFSGTETNKIWPYVYAFLQTKVPQINQKSSDTP</sequence>
<keyword evidence="2 8" id="KW-0808">Transferase</keyword>
<evidence type="ECO:0000256" key="5">
    <source>
        <dbReference type="ARBA" id="ARBA00023128"/>
    </source>
</evidence>
<feature type="region of interest" description="NMPbind" evidence="8">
    <location>
        <begin position="121"/>
        <end position="150"/>
    </location>
</feature>
<proteinExistence type="inferred from homology"/>
<comment type="catalytic activity">
    <reaction evidence="8">
        <text>a ribonucleoside 5'-triphosphate + AMP = a ribonucleoside 5'-diphosphate + ADP</text>
        <dbReference type="Rhea" id="RHEA:13749"/>
        <dbReference type="ChEBI" id="CHEBI:57930"/>
        <dbReference type="ChEBI" id="CHEBI:61557"/>
        <dbReference type="ChEBI" id="CHEBI:456215"/>
        <dbReference type="ChEBI" id="CHEBI:456216"/>
        <dbReference type="EC" id="2.7.4.10"/>
    </reaction>
</comment>
<dbReference type="InterPro" id="IPR028586">
    <property type="entry name" value="AK3/Ak4_mitochondrial"/>
</dbReference>
<feature type="domain" description="Adenylate kinase active site lid" evidence="10">
    <location>
        <begin position="212"/>
        <end position="247"/>
    </location>
</feature>
<name>A0A8C0CH69_BALMU</name>
<keyword evidence="6 8" id="KW-0342">GTP-binding</keyword>
<evidence type="ECO:0000256" key="6">
    <source>
        <dbReference type="ARBA" id="ARBA00023134"/>
    </source>
</evidence>
<dbReference type="GO" id="GO:0005525">
    <property type="term" value="F:GTP binding"/>
    <property type="evidence" value="ECO:0007669"/>
    <property type="project" value="UniProtKB-KW"/>
</dbReference>
<comment type="catalytic activity">
    <reaction evidence="7">
        <text>GTP + AMP = GDP + ADP</text>
        <dbReference type="Rhea" id="RHEA:29863"/>
        <dbReference type="ChEBI" id="CHEBI:37565"/>
        <dbReference type="ChEBI" id="CHEBI:58189"/>
        <dbReference type="ChEBI" id="CHEBI:456215"/>
        <dbReference type="ChEBI" id="CHEBI:456216"/>
    </reaction>
</comment>
<dbReference type="GO" id="GO:0005759">
    <property type="term" value="C:mitochondrial matrix"/>
    <property type="evidence" value="ECO:0007669"/>
    <property type="project" value="UniProtKB-SubCell"/>
</dbReference>
<gene>
    <name evidence="8 11" type="primary">AK3</name>
</gene>
<feature type="binding site" evidence="8">
    <location>
        <position position="182"/>
    </location>
    <ligand>
        <name>AMP</name>
        <dbReference type="ChEBI" id="CHEBI:456215"/>
    </ligand>
</feature>
<dbReference type="GO" id="GO:0006172">
    <property type="term" value="P:ADP biosynthetic process"/>
    <property type="evidence" value="ECO:0007669"/>
    <property type="project" value="UniProtKB-UniRule"/>
</dbReference>
<feature type="binding site" evidence="8">
    <location>
        <position position="245"/>
    </location>
    <ligand>
        <name>AMP</name>
        <dbReference type="ChEBI" id="CHEBI:456215"/>
    </ligand>
</feature>
<dbReference type="InterPro" id="IPR006259">
    <property type="entry name" value="Adenyl_kin_sub"/>
</dbReference>
<dbReference type="GeneTree" id="ENSGT00940000155120"/>
<keyword evidence="4 8" id="KW-0418">Kinase</keyword>
<evidence type="ECO:0000256" key="4">
    <source>
        <dbReference type="ARBA" id="ARBA00022777"/>
    </source>
</evidence>
<evidence type="ECO:0000256" key="1">
    <source>
        <dbReference type="ARBA" id="ARBA00004305"/>
    </source>
</evidence>
<dbReference type="GO" id="GO:0046033">
    <property type="term" value="P:AMP metabolic process"/>
    <property type="evidence" value="ECO:0007669"/>
    <property type="project" value="UniProtKB-UniRule"/>
</dbReference>
<dbReference type="InterPro" id="IPR033690">
    <property type="entry name" value="Adenylat_kinase_CS"/>
</dbReference>
<organism evidence="11">
    <name type="scientific">Balaenoptera musculus</name>
    <name type="common">Blue whale</name>
    <dbReference type="NCBI Taxonomy" id="9771"/>
    <lineage>
        <taxon>Eukaryota</taxon>
        <taxon>Metazoa</taxon>
        <taxon>Chordata</taxon>
        <taxon>Craniata</taxon>
        <taxon>Vertebrata</taxon>
        <taxon>Euteleostomi</taxon>
        <taxon>Mammalia</taxon>
        <taxon>Eutheria</taxon>
        <taxon>Laurasiatheria</taxon>
        <taxon>Artiodactyla</taxon>
        <taxon>Whippomorpha</taxon>
        <taxon>Cetacea</taxon>
        <taxon>Mysticeti</taxon>
        <taxon>Balaenopteridae</taxon>
        <taxon>Balaenoptera</taxon>
    </lineage>
</organism>
<dbReference type="GO" id="GO:0046899">
    <property type="term" value="F:nucleoside triphosphate adenylate kinase activity"/>
    <property type="evidence" value="ECO:0007669"/>
    <property type="project" value="UniProtKB-UniRule"/>
</dbReference>